<comment type="caution">
    <text evidence="2">The sequence shown here is derived from an EMBL/GenBank/DDBJ whole genome shotgun (WGS) entry which is preliminary data.</text>
</comment>
<gene>
    <name evidence="2" type="ORF">V6N11_076699</name>
</gene>
<dbReference type="Pfam" id="PF13456">
    <property type="entry name" value="RVT_3"/>
    <property type="match status" value="1"/>
</dbReference>
<dbReference type="Proteomes" id="UP001396334">
    <property type="component" value="Unassembled WGS sequence"/>
</dbReference>
<protein>
    <recommendedName>
        <fullName evidence="1">RNase H type-1 domain-containing protein</fullName>
    </recommendedName>
</protein>
<name>A0ABR2N7E7_9ROSI</name>
<dbReference type="InterPro" id="IPR002156">
    <property type="entry name" value="RNaseH_domain"/>
</dbReference>
<feature type="domain" description="RNase H type-1" evidence="1">
    <location>
        <begin position="85"/>
        <end position="206"/>
    </location>
</feature>
<dbReference type="EMBL" id="JBBPBN010000230">
    <property type="protein sequence ID" value="KAK8972033.1"/>
    <property type="molecule type" value="Genomic_DNA"/>
</dbReference>
<dbReference type="PANTHER" id="PTHR33033:SF121">
    <property type="entry name" value="POLYNUCLEOTIDYL TRANSFERASE, RIBONUCLEASE H-LIKE SUPERFAMILY PROTEIN"/>
    <property type="match status" value="1"/>
</dbReference>
<evidence type="ECO:0000259" key="1">
    <source>
        <dbReference type="Pfam" id="PF13456"/>
    </source>
</evidence>
<evidence type="ECO:0000313" key="2">
    <source>
        <dbReference type="EMBL" id="KAK8972033.1"/>
    </source>
</evidence>
<accession>A0ABR2N7E7</accession>
<organism evidence="2 3">
    <name type="scientific">Hibiscus sabdariffa</name>
    <name type="common">roselle</name>
    <dbReference type="NCBI Taxonomy" id="183260"/>
    <lineage>
        <taxon>Eukaryota</taxon>
        <taxon>Viridiplantae</taxon>
        <taxon>Streptophyta</taxon>
        <taxon>Embryophyta</taxon>
        <taxon>Tracheophyta</taxon>
        <taxon>Spermatophyta</taxon>
        <taxon>Magnoliopsida</taxon>
        <taxon>eudicotyledons</taxon>
        <taxon>Gunneridae</taxon>
        <taxon>Pentapetalae</taxon>
        <taxon>rosids</taxon>
        <taxon>malvids</taxon>
        <taxon>Malvales</taxon>
        <taxon>Malvaceae</taxon>
        <taxon>Malvoideae</taxon>
        <taxon>Hibiscus</taxon>
    </lineage>
</organism>
<evidence type="ECO:0000313" key="3">
    <source>
        <dbReference type="Proteomes" id="UP001396334"/>
    </source>
</evidence>
<reference evidence="2 3" key="1">
    <citation type="journal article" date="2024" name="G3 (Bethesda)">
        <title>Genome assembly of Hibiscus sabdariffa L. provides insights into metabolisms of medicinal natural products.</title>
        <authorList>
            <person name="Kim T."/>
        </authorList>
    </citation>
    <scope>NUCLEOTIDE SEQUENCE [LARGE SCALE GENOMIC DNA]</scope>
    <source>
        <strain evidence="2">TK-2024</strain>
        <tissue evidence="2">Old leaves</tissue>
    </source>
</reference>
<dbReference type="SUPFAM" id="SSF53098">
    <property type="entry name" value="Ribonuclease H-like"/>
    <property type="match status" value="1"/>
</dbReference>
<dbReference type="InterPro" id="IPR036397">
    <property type="entry name" value="RNaseH_sf"/>
</dbReference>
<dbReference type="PANTHER" id="PTHR33033">
    <property type="entry name" value="POLYNUCLEOTIDYL TRANSFERASE, RIBONUCLEASE H-LIKE SUPERFAMILY PROTEIN-RELATED"/>
    <property type="match status" value="1"/>
</dbReference>
<keyword evidence="3" id="KW-1185">Reference proteome</keyword>
<sequence>MLVSHNDPGINEVVFKGANFDSLQLCFIIKTRVAWWVKAKFPSSLVSIAEIVADLRVVEIVLSKELSLVVPAVWKPPPVGWLKFNIDGATRGVGLGGGIGGILKNEFGVSLLSFSLRVGAGPPVLPEVLAIFYCIWLFVNSEFFGRCKLVVESDCKMAIDWICEPANAPSCLESWVKKIAEDCVSNRFIFHHVIQAKNMEADSLAKLDCGWGLFESVVIPMVLWSGRARDCKGGFTGKLC</sequence>
<dbReference type="Gene3D" id="3.30.420.10">
    <property type="entry name" value="Ribonuclease H-like superfamily/Ribonuclease H"/>
    <property type="match status" value="1"/>
</dbReference>
<proteinExistence type="predicted"/>
<dbReference type="InterPro" id="IPR012337">
    <property type="entry name" value="RNaseH-like_sf"/>
</dbReference>